<accession>A0AAD1SDA0</accession>
<protein>
    <submittedName>
        <fullName evidence="2">Uncharacterized protein</fullName>
    </submittedName>
</protein>
<organism evidence="2 3">
    <name type="scientific">Pelobates cultripes</name>
    <name type="common">Western spadefoot toad</name>
    <dbReference type="NCBI Taxonomy" id="61616"/>
    <lineage>
        <taxon>Eukaryota</taxon>
        <taxon>Metazoa</taxon>
        <taxon>Chordata</taxon>
        <taxon>Craniata</taxon>
        <taxon>Vertebrata</taxon>
        <taxon>Euteleostomi</taxon>
        <taxon>Amphibia</taxon>
        <taxon>Batrachia</taxon>
        <taxon>Anura</taxon>
        <taxon>Pelobatoidea</taxon>
        <taxon>Pelobatidae</taxon>
        <taxon>Pelobates</taxon>
    </lineage>
</organism>
<sequence length="95" mass="10693">MTLSKKTTREELPCTGTTVPEHTMPPSKQLNISESAKQKKMERHRENQDGDDASTMSDGQSDYETSSAKYSESPVMERSLHKMLQELRAAITADF</sequence>
<proteinExistence type="predicted"/>
<feature type="compositionally biased region" description="Polar residues" evidence="1">
    <location>
        <begin position="15"/>
        <end position="35"/>
    </location>
</feature>
<evidence type="ECO:0000256" key="1">
    <source>
        <dbReference type="SAM" id="MobiDB-lite"/>
    </source>
</evidence>
<reference evidence="2" key="1">
    <citation type="submission" date="2022-03" db="EMBL/GenBank/DDBJ databases">
        <authorList>
            <person name="Alioto T."/>
            <person name="Alioto T."/>
            <person name="Gomez Garrido J."/>
        </authorList>
    </citation>
    <scope>NUCLEOTIDE SEQUENCE</scope>
</reference>
<gene>
    <name evidence="2" type="ORF">PECUL_23A009430</name>
</gene>
<evidence type="ECO:0000313" key="3">
    <source>
        <dbReference type="Proteomes" id="UP001295444"/>
    </source>
</evidence>
<feature type="compositionally biased region" description="Basic and acidic residues" evidence="1">
    <location>
        <begin position="36"/>
        <end position="48"/>
    </location>
</feature>
<feature type="region of interest" description="Disordered" evidence="1">
    <location>
        <begin position="1"/>
        <end position="74"/>
    </location>
</feature>
<name>A0AAD1SDA0_PELCU</name>
<dbReference type="Proteomes" id="UP001295444">
    <property type="component" value="Chromosome 06"/>
</dbReference>
<dbReference type="EMBL" id="OW240917">
    <property type="protein sequence ID" value="CAH2299257.1"/>
    <property type="molecule type" value="Genomic_DNA"/>
</dbReference>
<dbReference type="AlphaFoldDB" id="A0AAD1SDA0"/>
<evidence type="ECO:0000313" key="2">
    <source>
        <dbReference type="EMBL" id="CAH2299257.1"/>
    </source>
</evidence>
<feature type="compositionally biased region" description="Polar residues" evidence="1">
    <location>
        <begin position="54"/>
        <end position="70"/>
    </location>
</feature>
<keyword evidence="3" id="KW-1185">Reference proteome</keyword>